<dbReference type="EMBL" id="JYDP01001052">
    <property type="protein sequence ID" value="KRY99010.1"/>
    <property type="molecule type" value="Genomic_DNA"/>
</dbReference>
<dbReference type="Proteomes" id="UP000055024">
    <property type="component" value="Unassembled WGS sequence"/>
</dbReference>
<evidence type="ECO:0000313" key="3">
    <source>
        <dbReference type="Proteomes" id="UP000055024"/>
    </source>
</evidence>
<reference evidence="2 3" key="1">
    <citation type="submission" date="2015-01" db="EMBL/GenBank/DDBJ databases">
        <title>Evolution of Trichinella species and genotypes.</title>
        <authorList>
            <person name="Korhonen P.K."/>
            <person name="Edoardo P."/>
            <person name="Giuseppe L.R."/>
            <person name="Gasser R.B."/>
        </authorList>
    </citation>
    <scope>NUCLEOTIDE SEQUENCE [LARGE SCALE GENOMIC DNA]</scope>
    <source>
        <strain evidence="2">ISS1029</strain>
    </source>
</reference>
<sequence length="50" mass="5863">MGCRILAVFQFWCKAHLNQKISRDTGKMENCNLLQLTHNEVLYQLTLILI</sequence>
<evidence type="ECO:0000313" key="1">
    <source>
        <dbReference type="EMBL" id="KRY99010.1"/>
    </source>
</evidence>
<keyword evidence="3" id="KW-1185">Reference proteome</keyword>
<evidence type="ECO:0000313" key="2">
    <source>
        <dbReference type="EMBL" id="KRY99012.1"/>
    </source>
</evidence>
<name>A0A0V1GL72_9BILA</name>
<accession>A0A0V1GL72</accession>
<proteinExistence type="predicted"/>
<dbReference type="AlphaFoldDB" id="A0A0V1GL72"/>
<protein>
    <submittedName>
        <fullName evidence="2">Uncharacterized protein</fullName>
    </submittedName>
</protein>
<dbReference type="EMBL" id="JYDP01001051">
    <property type="protein sequence ID" value="KRY99012.1"/>
    <property type="molecule type" value="Genomic_DNA"/>
</dbReference>
<organism evidence="2 3">
    <name type="scientific">Trichinella zimbabwensis</name>
    <dbReference type="NCBI Taxonomy" id="268475"/>
    <lineage>
        <taxon>Eukaryota</taxon>
        <taxon>Metazoa</taxon>
        <taxon>Ecdysozoa</taxon>
        <taxon>Nematoda</taxon>
        <taxon>Enoplea</taxon>
        <taxon>Dorylaimia</taxon>
        <taxon>Trichinellida</taxon>
        <taxon>Trichinellidae</taxon>
        <taxon>Trichinella</taxon>
    </lineage>
</organism>
<gene>
    <name evidence="1" type="ORF">T11_14293</name>
    <name evidence="2" type="ORF">T11_9315</name>
</gene>
<comment type="caution">
    <text evidence="2">The sequence shown here is derived from an EMBL/GenBank/DDBJ whole genome shotgun (WGS) entry which is preliminary data.</text>
</comment>